<dbReference type="SUPFAM" id="SSF52540">
    <property type="entry name" value="P-loop containing nucleoside triphosphate hydrolases"/>
    <property type="match status" value="1"/>
</dbReference>
<dbReference type="InterPro" id="IPR027417">
    <property type="entry name" value="P-loop_NTPase"/>
</dbReference>
<evidence type="ECO:0000256" key="8">
    <source>
        <dbReference type="ARBA" id="ARBA00023136"/>
    </source>
</evidence>
<comment type="subcellular location">
    <subcellularLocation>
        <location evidence="1">Cell inner membrane</location>
        <topology evidence="1">Peripheral membrane protein</topology>
    </subcellularLocation>
</comment>
<dbReference type="GO" id="GO:0055052">
    <property type="term" value="C:ATP-binding cassette (ABC) transporter complex, substrate-binding subunit-containing"/>
    <property type="evidence" value="ECO:0007669"/>
    <property type="project" value="TreeGrafter"/>
</dbReference>
<dbReference type="InterPro" id="IPR040582">
    <property type="entry name" value="OB_MalK-like"/>
</dbReference>
<accession>A0A9X3E2H2</accession>
<keyword evidence="8" id="KW-0472">Membrane</keyword>
<evidence type="ECO:0000313" key="11">
    <source>
        <dbReference type="Proteomes" id="UP001144805"/>
    </source>
</evidence>
<dbReference type="GO" id="GO:0140359">
    <property type="term" value="F:ABC-type transporter activity"/>
    <property type="evidence" value="ECO:0007669"/>
    <property type="project" value="InterPro"/>
</dbReference>
<keyword evidence="5" id="KW-0547">Nucleotide-binding</keyword>
<name>A0A9X3E2H2_9HYPH</name>
<dbReference type="InterPro" id="IPR047641">
    <property type="entry name" value="ABC_transpr_MalK/UgpC-like"/>
</dbReference>
<dbReference type="SMART" id="SM00382">
    <property type="entry name" value="AAA"/>
    <property type="match status" value="1"/>
</dbReference>
<dbReference type="GO" id="GO:0005524">
    <property type="term" value="F:ATP binding"/>
    <property type="evidence" value="ECO:0007669"/>
    <property type="project" value="UniProtKB-KW"/>
</dbReference>
<dbReference type="PANTHER" id="PTHR43875">
    <property type="entry name" value="MALTODEXTRIN IMPORT ATP-BINDING PROTEIN MSMX"/>
    <property type="match status" value="1"/>
</dbReference>
<proteinExistence type="inferred from homology"/>
<dbReference type="AlphaFoldDB" id="A0A9X3E2H2"/>
<dbReference type="EMBL" id="JAPKNK010000005">
    <property type="protein sequence ID" value="MCX5570147.1"/>
    <property type="molecule type" value="Genomic_DNA"/>
</dbReference>
<dbReference type="FunFam" id="3.40.50.300:FF:000042">
    <property type="entry name" value="Maltose/maltodextrin ABC transporter, ATP-binding protein"/>
    <property type="match status" value="1"/>
</dbReference>
<dbReference type="Gene3D" id="3.40.50.300">
    <property type="entry name" value="P-loop containing nucleotide triphosphate hydrolases"/>
    <property type="match status" value="1"/>
</dbReference>
<evidence type="ECO:0000256" key="3">
    <source>
        <dbReference type="ARBA" id="ARBA00022448"/>
    </source>
</evidence>
<dbReference type="PROSITE" id="PS00211">
    <property type="entry name" value="ABC_TRANSPORTER_1"/>
    <property type="match status" value="1"/>
</dbReference>
<keyword evidence="3" id="KW-0813">Transport</keyword>
<organism evidence="10 11">
    <name type="scientific">Kaistia nematophila</name>
    <dbReference type="NCBI Taxonomy" id="2994654"/>
    <lineage>
        <taxon>Bacteria</taxon>
        <taxon>Pseudomonadati</taxon>
        <taxon>Pseudomonadota</taxon>
        <taxon>Alphaproteobacteria</taxon>
        <taxon>Hyphomicrobiales</taxon>
        <taxon>Kaistiaceae</taxon>
        <taxon>Kaistia</taxon>
    </lineage>
</organism>
<dbReference type="SUPFAM" id="SSF50331">
    <property type="entry name" value="MOP-like"/>
    <property type="match status" value="1"/>
</dbReference>
<dbReference type="InterPro" id="IPR003439">
    <property type="entry name" value="ABC_transporter-like_ATP-bd"/>
</dbReference>
<comment type="caution">
    <text evidence="10">The sequence shown here is derived from an EMBL/GenBank/DDBJ whole genome shotgun (WGS) entry which is preliminary data.</text>
</comment>
<evidence type="ECO:0000256" key="1">
    <source>
        <dbReference type="ARBA" id="ARBA00004417"/>
    </source>
</evidence>
<dbReference type="InterPro" id="IPR015855">
    <property type="entry name" value="ABC_transpr_MalK-like"/>
</dbReference>
<dbReference type="InterPro" id="IPR003593">
    <property type="entry name" value="AAA+_ATPase"/>
</dbReference>
<protein>
    <submittedName>
        <fullName evidence="10">Sn-glycerol-3-phosphate ABC transporter ATP-binding protein UgpC</fullName>
    </submittedName>
</protein>
<dbReference type="InterPro" id="IPR008995">
    <property type="entry name" value="Mo/tungstate-bd_C_term_dom"/>
</dbReference>
<dbReference type="Proteomes" id="UP001144805">
    <property type="component" value="Unassembled WGS sequence"/>
</dbReference>
<dbReference type="GO" id="GO:0008643">
    <property type="term" value="P:carbohydrate transport"/>
    <property type="evidence" value="ECO:0007669"/>
    <property type="project" value="InterPro"/>
</dbReference>
<dbReference type="NCBIfam" id="NF008653">
    <property type="entry name" value="PRK11650.1"/>
    <property type="match status" value="1"/>
</dbReference>
<dbReference type="InterPro" id="IPR012340">
    <property type="entry name" value="NA-bd_OB-fold"/>
</dbReference>
<keyword evidence="7" id="KW-1278">Translocase</keyword>
<dbReference type="Pfam" id="PF00005">
    <property type="entry name" value="ABC_tran"/>
    <property type="match status" value="1"/>
</dbReference>
<evidence type="ECO:0000256" key="7">
    <source>
        <dbReference type="ARBA" id="ARBA00022967"/>
    </source>
</evidence>
<feature type="domain" description="ABC transporter" evidence="9">
    <location>
        <begin position="4"/>
        <end position="234"/>
    </location>
</feature>
<dbReference type="GO" id="GO:0016887">
    <property type="term" value="F:ATP hydrolysis activity"/>
    <property type="evidence" value="ECO:0007669"/>
    <property type="project" value="InterPro"/>
</dbReference>
<dbReference type="PANTHER" id="PTHR43875:SF15">
    <property type="entry name" value="TREHALOSE IMPORT ATP-BINDING PROTEIN SUGC"/>
    <property type="match status" value="1"/>
</dbReference>
<dbReference type="PROSITE" id="PS50893">
    <property type="entry name" value="ABC_TRANSPORTER_2"/>
    <property type="match status" value="1"/>
</dbReference>
<evidence type="ECO:0000313" key="10">
    <source>
        <dbReference type="EMBL" id="MCX5570147.1"/>
    </source>
</evidence>
<gene>
    <name evidence="10" type="primary">ugpC</name>
    <name evidence="10" type="ORF">OSH07_13160</name>
</gene>
<sequence>MSTARLEDLSKQYDGHLAVDRINLDIADGEFVVFVGPSGCGKSTTLRMIAGLERATGGEIWIDGRPANHVSPRDRDIAMVFQNYALYPHMTVAQNLSYALRLRNAPRGDIERRVGEVARSLDLARLLHRKPSQLSGGQRQRVALGRAIIREPKLFLMDEPLSNLDAKLRVQTRAEITRLQRSLGITTIYVTHDQTEAMTMGNKIVVMNGGRIQQADTPQQLYQHPANTFVAQFIGTPPMNLLRCRLVPDNGAIVARGAGVNIAVPLESLTVLRSRITDQEFLIGFRPEDIVMDAGAAANGVTGTADVIEGLGHESLVSVKEGENAFIARMSPENAAPIRLGDRLSFSVNPERLRYFSAETGAAIRVP</sequence>
<keyword evidence="4" id="KW-1003">Cell membrane</keyword>
<dbReference type="InterPro" id="IPR017871">
    <property type="entry name" value="ABC_transporter-like_CS"/>
</dbReference>
<dbReference type="Pfam" id="PF17912">
    <property type="entry name" value="OB_MalK"/>
    <property type="match status" value="1"/>
</dbReference>
<keyword evidence="6 10" id="KW-0067">ATP-binding</keyword>
<comment type="similarity">
    <text evidence="2">Belongs to the ABC transporter superfamily.</text>
</comment>
<reference evidence="10" key="1">
    <citation type="submission" date="2022-11" db="EMBL/GenBank/DDBJ databases">
        <title>Biodiversity and phylogenetic relationships of bacteria.</title>
        <authorList>
            <person name="Machado R.A.R."/>
            <person name="Bhat A."/>
            <person name="Loulou A."/>
            <person name="Kallel S."/>
        </authorList>
    </citation>
    <scope>NUCLEOTIDE SEQUENCE</scope>
    <source>
        <strain evidence="10">K-TC2</strain>
    </source>
</reference>
<dbReference type="CDD" id="cd03301">
    <property type="entry name" value="ABC_MalK_N"/>
    <property type="match status" value="1"/>
</dbReference>
<evidence type="ECO:0000256" key="4">
    <source>
        <dbReference type="ARBA" id="ARBA00022475"/>
    </source>
</evidence>
<evidence type="ECO:0000256" key="5">
    <source>
        <dbReference type="ARBA" id="ARBA00022741"/>
    </source>
</evidence>
<evidence type="ECO:0000256" key="2">
    <source>
        <dbReference type="ARBA" id="ARBA00005417"/>
    </source>
</evidence>
<dbReference type="RefSeq" id="WP_266339119.1">
    <property type="nucleotide sequence ID" value="NZ_JAPKNK010000005.1"/>
</dbReference>
<evidence type="ECO:0000256" key="6">
    <source>
        <dbReference type="ARBA" id="ARBA00022840"/>
    </source>
</evidence>
<keyword evidence="11" id="KW-1185">Reference proteome</keyword>
<dbReference type="Gene3D" id="2.40.50.140">
    <property type="entry name" value="Nucleic acid-binding proteins"/>
    <property type="match status" value="1"/>
</dbReference>
<dbReference type="Gene3D" id="2.40.50.100">
    <property type="match status" value="1"/>
</dbReference>
<evidence type="ECO:0000259" key="9">
    <source>
        <dbReference type="PROSITE" id="PS50893"/>
    </source>
</evidence>